<feature type="domain" description="SMP-30/Gluconolactonase/LRE-like region" evidence="1">
    <location>
        <begin position="18"/>
        <end position="180"/>
    </location>
</feature>
<dbReference type="SUPFAM" id="SSF63825">
    <property type="entry name" value="YWTD domain"/>
    <property type="match status" value="1"/>
</dbReference>
<proteinExistence type="predicted"/>
<evidence type="ECO:0000259" key="1">
    <source>
        <dbReference type="Pfam" id="PF08450"/>
    </source>
</evidence>
<organism evidence="2 3">
    <name type="scientific">Aquimarina aggregata</name>
    <dbReference type="NCBI Taxonomy" id="1642818"/>
    <lineage>
        <taxon>Bacteria</taxon>
        <taxon>Pseudomonadati</taxon>
        <taxon>Bacteroidota</taxon>
        <taxon>Flavobacteriia</taxon>
        <taxon>Flavobacteriales</taxon>
        <taxon>Flavobacteriaceae</taxon>
        <taxon>Aquimarina</taxon>
    </lineage>
</organism>
<dbReference type="EMBL" id="LQRT01000013">
    <property type="protein sequence ID" value="KZS40320.1"/>
    <property type="molecule type" value="Genomic_DNA"/>
</dbReference>
<comment type="caution">
    <text evidence="2">The sequence shown here is derived from an EMBL/GenBank/DDBJ whole genome shotgun (WGS) entry which is preliminary data.</text>
</comment>
<evidence type="ECO:0000313" key="3">
    <source>
        <dbReference type="Proteomes" id="UP000076715"/>
    </source>
</evidence>
<name>A0A163A7E7_9FLAO</name>
<gene>
    <name evidence="2" type="ORF">AWE51_05015</name>
</gene>
<accession>A0A163A7E7</accession>
<evidence type="ECO:0000313" key="2">
    <source>
        <dbReference type="EMBL" id="KZS40320.1"/>
    </source>
</evidence>
<dbReference type="AlphaFoldDB" id="A0A163A7E7"/>
<dbReference type="InterPro" id="IPR015943">
    <property type="entry name" value="WD40/YVTN_repeat-like_dom_sf"/>
</dbReference>
<dbReference type="Gene3D" id="2.130.10.10">
    <property type="entry name" value="YVTN repeat-like/Quinoprotein amine dehydrogenase"/>
    <property type="match status" value="1"/>
</dbReference>
<dbReference type="InterPro" id="IPR013658">
    <property type="entry name" value="SGL"/>
</dbReference>
<dbReference type="STRING" id="1642818.AWE51_05015"/>
<keyword evidence="3" id="KW-1185">Reference proteome</keyword>
<reference evidence="2 3" key="1">
    <citation type="submission" date="2016-01" db="EMBL/GenBank/DDBJ databases">
        <title>The draft genome sequence of Aquimarina sp. RZW4-3-2.</title>
        <authorList>
            <person name="Wang Y."/>
        </authorList>
    </citation>
    <scope>NUCLEOTIDE SEQUENCE [LARGE SCALE GENOMIC DNA]</scope>
    <source>
        <strain evidence="2 3">RZW4-3-2</strain>
    </source>
</reference>
<dbReference type="Gene3D" id="2.120.10.30">
    <property type="entry name" value="TolB, C-terminal domain"/>
    <property type="match status" value="1"/>
</dbReference>
<sequence>MSEKPELIQLNFEKDLMPEGIAINSSTKKLYLNSLKNNKIVSSSLDGSSPTTFLESNEHNYLAGFGMTIKGDTLYALGNSLTQNKNKSILLLLQLSSGDLIDSYSINDSTFHYLNDLAVSSTNKIFITDSENNKIYTVQRPSKNIEVYLDAEEVSNSNGITISNDDELLYLASSKGIRIIETVSKKIINKPRKDYSGIDGLKYYNNNLYGIVNAKRDRTQNGLFKFKLNKARTEILENEKIVEFTESFKIPTTFDIFDKNIYFVTNTQIDNFDEDTNMILDLKKLEPYKIMKVKVE</sequence>
<dbReference type="Pfam" id="PF08450">
    <property type="entry name" value="SGL"/>
    <property type="match status" value="1"/>
</dbReference>
<dbReference type="InterPro" id="IPR011042">
    <property type="entry name" value="6-blade_b-propeller_TolB-like"/>
</dbReference>
<protein>
    <recommendedName>
        <fullName evidence="1">SMP-30/Gluconolactonase/LRE-like region domain-containing protein</fullName>
    </recommendedName>
</protein>
<dbReference type="Proteomes" id="UP000076715">
    <property type="component" value="Unassembled WGS sequence"/>
</dbReference>